<dbReference type="PANTHER" id="PTHR10000">
    <property type="entry name" value="PHOSPHOSERINE PHOSPHATASE"/>
    <property type="match status" value="1"/>
</dbReference>
<dbReference type="GO" id="GO:0000287">
    <property type="term" value="F:magnesium ion binding"/>
    <property type="evidence" value="ECO:0007669"/>
    <property type="project" value="TreeGrafter"/>
</dbReference>
<comment type="caution">
    <text evidence="1">The sequence shown here is derived from an EMBL/GenBank/DDBJ whole genome shotgun (WGS) entry which is preliminary data.</text>
</comment>
<dbReference type="InterPro" id="IPR023214">
    <property type="entry name" value="HAD_sf"/>
</dbReference>
<dbReference type="GO" id="GO:0005829">
    <property type="term" value="C:cytosol"/>
    <property type="evidence" value="ECO:0007669"/>
    <property type="project" value="TreeGrafter"/>
</dbReference>
<dbReference type="PROSITE" id="PS01229">
    <property type="entry name" value="COF_2"/>
    <property type="match status" value="1"/>
</dbReference>
<name>A0A9D2LSB2_9FIRM</name>
<accession>A0A9D2LSB2</accession>
<dbReference type="Gene3D" id="3.40.50.1000">
    <property type="entry name" value="HAD superfamily/HAD-like"/>
    <property type="match status" value="1"/>
</dbReference>
<organism evidence="1 2">
    <name type="scientific">Candidatus Blautia faecavium</name>
    <dbReference type="NCBI Taxonomy" id="2838487"/>
    <lineage>
        <taxon>Bacteria</taxon>
        <taxon>Bacillati</taxon>
        <taxon>Bacillota</taxon>
        <taxon>Clostridia</taxon>
        <taxon>Lachnospirales</taxon>
        <taxon>Lachnospiraceae</taxon>
        <taxon>Blautia</taxon>
    </lineage>
</organism>
<dbReference type="NCBIfam" id="TIGR01484">
    <property type="entry name" value="HAD-SF-IIB"/>
    <property type="match status" value="1"/>
</dbReference>
<dbReference type="InterPro" id="IPR000150">
    <property type="entry name" value="Cof"/>
</dbReference>
<reference evidence="1" key="1">
    <citation type="journal article" date="2021" name="PeerJ">
        <title>Extensive microbial diversity within the chicken gut microbiome revealed by metagenomics and culture.</title>
        <authorList>
            <person name="Gilroy R."/>
            <person name="Ravi A."/>
            <person name="Getino M."/>
            <person name="Pursley I."/>
            <person name="Horton D.L."/>
            <person name="Alikhan N.F."/>
            <person name="Baker D."/>
            <person name="Gharbi K."/>
            <person name="Hall N."/>
            <person name="Watson M."/>
            <person name="Adriaenssens E.M."/>
            <person name="Foster-Nyarko E."/>
            <person name="Jarju S."/>
            <person name="Secka A."/>
            <person name="Antonio M."/>
            <person name="Oren A."/>
            <person name="Chaudhuri R.R."/>
            <person name="La Ragione R."/>
            <person name="Hildebrand F."/>
            <person name="Pallen M.J."/>
        </authorList>
    </citation>
    <scope>NUCLEOTIDE SEQUENCE</scope>
    <source>
        <strain evidence="1">ChiSjej1B19-5720</strain>
    </source>
</reference>
<dbReference type="GO" id="GO:0016791">
    <property type="term" value="F:phosphatase activity"/>
    <property type="evidence" value="ECO:0007669"/>
    <property type="project" value="TreeGrafter"/>
</dbReference>
<protein>
    <submittedName>
        <fullName evidence="1">Cof-type HAD-IIB family hydrolase</fullName>
    </submittedName>
</protein>
<keyword evidence="1" id="KW-0378">Hydrolase</keyword>
<evidence type="ECO:0000313" key="1">
    <source>
        <dbReference type="EMBL" id="HJB27798.1"/>
    </source>
</evidence>
<reference evidence="1" key="2">
    <citation type="submission" date="2021-04" db="EMBL/GenBank/DDBJ databases">
        <authorList>
            <person name="Gilroy R."/>
        </authorList>
    </citation>
    <scope>NUCLEOTIDE SEQUENCE</scope>
    <source>
        <strain evidence="1">ChiSjej1B19-5720</strain>
    </source>
</reference>
<gene>
    <name evidence="1" type="ORF">IAA06_03275</name>
</gene>
<dbReference type="CDD" id="cd07516">
    <property type="entry name" value="HAD_Pase"/>
    <property type="match status" value="1"/>
</dbReference>
<dbReference type="NCBIfam" id="TIGR00099">
    <property type="entry name" value="Cof-subfamily"/>
    <property type="match status" value="1"/>
</dbReference>
<proteinExistence type="predicted"/>
<dbReference type="Proteomes" id="UP000823842">
    <property type="component" value="Unassembled WGS sequence"/>
</dbReference>
<dbReference type="EMBL" id="DWYZ01000072">
    <property type="protein sequence ID" value="HJB27798.1"/>
    <property type="molecule type" value="Genomic_DNA"/>
</dbReference>
<dbReference type="PANTHER" id="PTHR10000:SF8">
    <property type="entry name" value="HAD SUPERFAMILY HYDROLASE-LIKE, TYPE 3"/>
    <property type="match status" value="1"/>
</dbReference>
<dbReference type="SFLD" id="SFLDG01140">
    <property type="entry name" value="C2.B:_Phosphomannomutase_and_P"/>
    <property type="match status" value="1"/>
</dbReference>
<sequence length="274" mass="30008">MPIKLIVSDLDGTLLTEKKVISDYTKEALMYAIEKGCHFIPATGRALGAVPKEVLHFPGVEYVITSNGAAVYSVSEGKRVYQCRMCPGAIETVAGLPRYPEAALEIFIEGIPYGQEDYIQEPERFGATSFGAAYVKKTRISVKDIYAFALENREKIDSIAFATADPAVKEKIRSMLLKEVKDIYVTSSVSHMLEAGHINAGKGNTLSVMLKRLGITEEEAMAFGDGDNDMEMLSLVKYGIAMKNGSENCKKSASYITETNEQNGVGKAIYKFVL</sequence>
<dbReference type="SFLD" id="SFLDS00003">
    <property type="entry name" value="Haloacid_Dehalogenase"/>
    <property type="match status" value="1"/>
</dbReference>
<dbReference type="InterPro" id="IPR006379">
    <property type="entry name" value="HAD-SF_hydro_IIB"/>
</dbReference>
<dbReference type="Pfam" id="PF08282">
    <property type="entry name" value="Hydrolase_3"/>
    <property type="match status" value="1"/>
</dbReference>
<dbReference type="SUPFAM" id="SSF56784">
    <property type="entry name" value="HAD-like"/>
    <property type="match status" value="1"/>
</dbReference>
<dbReference type="AlphaFoldDB" id="A0A9D2LSB2"/>
<evidence type="ECO:0000313" key="2">
    <source>
        <dbReference type="Proteomes" id="UP000823842"/>
    </source>
</evidence>
<dbReference type="Gene3D" id="3.30.1240.10">
    <property type="match status" value="1"/>
</dbReference>
<dbReference type="InterPro" id="IPR036412">
    <property type="entry name" value="HAD-like_sf"/>
</dbReference>
<dbReference type="PROSITE" id="PS01228">
    <property type="entry name" value="COF_1"/>
    <property type="match status" value="1"/>
</dbReference>